<protein>
    <recommendedName>
        <fullName evidence="3">Lipoprotein</fullName>
    </recommendedName>
</protein>
<keyword evidence="2" id="KW-1185">Reference proteome</keyword>
<accession>A0ABX7NDG5</accession>
<evidence type="ECO:0000313" key="1">
    <source>
        <dbReference type="EMBL" id="QSQ16845.1"/>
    </source>
</evidence>
<dbReference type="EMBL" id="CP071091">
    <property type="protein sequence ID" value="QSQ16845.1"/>
    <property type="molecule type" value="Genomic_DNA"/>
</dbReference>
<proteinExistence type="predicted"/>
<reference evidence="1 2" key="1">
    <citation type="submission" date="2021-02" db="EMBL/GenBank/DDBJ databases">
        <title>De Novo genome assembly of isolated myxobacteria.</title>
        <authorList>
            <person name="Stevens D.C."/>
        </authorList>
    </citation>
    <scope>NUCLEOTIDE SEQUENCE [LARGE SCALE GENOMIC DNA]</scope>
    <source>
        <strain evidence="1 2">SCHIC003</strain>
    </source>
</reference>
<gene>
    <name evidence="1" type="ORF">JY572_12675</name>
</gene>
<dbReference type="RefSeq" id="WP_206718481.1">
    <property type="nucleotide sequence ID" value="NZ_CP071091.1"/>
</dbReference>
<evidence type="ECO:0008006" key="3">
    <source>
        <dbReference type="Google" id="ProtNLM"/>
    </source>
</evidence>
<organism evidence="1 2">
    <name type="scientific">Myxococcus landrumensis</name>
    <dbReference type="NCBI Taxonomy" id="2813577"/>
    <lineage>
        <taxon>Bacteria</taxon>
        <taxon>Pseudomonadati</taxon>
        <taxon>Myxococcota</taxon>
        <taxon>Myxococcia</taxon>
        <taxon>Myxococcales</taxon>
        <taxon>Cystobacterineae</taxon>
        <taxon>Myxococcaceae</taxon>
        <taxon>Myxococcus</taxon>
    </lineage>
</organism>
<dbReference type="NCBIfam" id="NF047558">
    <property type="entry name" value="TPR_END_plus"/>
    <property type="match status" value="1"/>
</dbReference>
<dbReference type="Proteomes" id="UP000663090">
    <property type="component" value="Chromosome"/>
</dbReference>
<sequence length="267" mass="29783">MDVKALRARGMAAYDQQQYVECARLLSEADRADPAADANSAYSVACCQALAGDKEAAFAELRLANERGFKDAAHLERDTDLTALHSDARWAEAVAQTKANKKATMKGANEELLGIYEADQGDRQGPDVTKLDWKVVSARDEARRARVQQILDEGGAKVALDYFHAAMVFQHGKEVADFQRSHSLAVKASELDPTLKQARWLAAASKDRELMNLGKPQLYGTQFRVMEGKWELYTVDPSITDEERAKWNVPPLEDARKKVEMMNARPR</sequence>
<evidence type="ECO:0000313" key="2">
    <source>
        <dbReference type="Proteomes" id="UP000663090"/>
    </source>
</evidence>
<name>A0ABX7NDG5_9BACT</name>